<proteinExistence type="predicted"/>
<feature type="compositionally biased region" description="Basic and acidic residues" evidence="1">
    <location>
        <begin position="105"/>
        <end position="119"/>
    </location>
</feature>
<sequence length="384" mass="42616">MDPPQPRPPPPGGDLLGQIQELLQVKAAYNSNALPPAARKAALIYFWSHMRTILAANPASVGLPTLDEIAEALINGDEEGAADFFDSLISLVPDRSRQRSGGVPAEHELFTEGSKRDRSPSPAKQQGSILVPKEGSHAIKKLKLDSGLTAEDKQAAASATRAEKIQSTKKKKTAAKRSTSTKQSDHPPADKKLPTKSKLDEAIEAMDTADENDDEVEAEALQTELEEFVDFPVSDAAPVEVKRAILKLYKGAHANGVDLVRNAYQWANQRLFYDPDEFPDVHLVHWRWWMASRLAFFMWGLHAPLQGTVAQGACRRKKANAQAERNVCTSFMIETWGWYGTLHRMETSGHRTLYWWGGQPGRNQPNREYTGPLLDDLSALFKKN</sequence>
<feature type="region of interest" description="Disordered" evidence="1">
    <location>
        <begin position="155"/>
        <end position="197"/>
    </location>
</feature>
<name>A0A225ULN3_9STRA</name>
<protein>
    <submittedName>
        <fullName evidence="2">Uncharacterized protein</fullName>
    </submittedName>
</protein>
<gene>
    <name evidence="2" type="ORF">PHMEG_00037151</name>
</gene>
<evidence type="ECO:0000313" key="2">
    <source>
        <dbReference type="EMBL" id="OWY93456.1"/>
    </source>
</evidence>
<dbReference type="AlphaFoldDB" id="A0A225ULN3"/>
<evidence type="ECO:0000313" key="3">
    <source>
        <dbReference type="Proteomes" id="UP000198211"/>
    </source>
</evidence>
<accession>A0A225ULN3</accession>
<dbReference type="EMBL" id="NBNE01016063">
    <property type="protein sequence ID" value="OWY93456.1"/>
    <property type="molecule type" value="Genomic_DNA"/>
</dbReference>
<dbReference type="Proteomes" id="UP000198211">
    <property type="component" value="Unassembled WGS sequence"/>
</dbReference>
<feature type="non-terminal residue" evidence="2">
    <location>
        <position position="384"/>
    </location>
</feature>
<evidence type="ECO:0000256" key="1">
    <source>
        <dbReference type="SAM" id="MobiDB-lite"/>
    </source>
</evidence>
<organism evidence="2 3">
    <name type="scientific">Phytophthora megakarya</name>
    <dbReference type="NCBI Taxonomy" id="4795"/>
    <lineage>
        <taxon>Eukaryota</taxon>
        <taxon>Sar</taxon>
        <taxon>Stramenopiles</taxon>
        <taxon>Oomycota</taxon>
        <taxon>Peronosporomycetes</taxon>
        <taxon>Peronosporales</taxon>
        <taxon>Peronosporaceae</taxon>
        <taxon>Phytophthora</taxon>
    </lineage>
</organism>
<feature type="region of interest" description="Disordered" evidence="1">
    <location>
        <begin position="95"/>
        <end position="135"/>
    </location>
</feature>
<feature type="compositionally biased region" description="Basic and acidic residues" evidence="1">
    <location>
        <begin position="183"/>
        <end position="197"/>
    </location>
</feature>
<keyword evidence="3" id="KW-1185">Reference proteome</keyword>
<comment type="caution">
    <text evidence="2">The sequence shown here is derived from an EMBL/GenBank/DDBJ whole genome shotgun (WGS) entry which is preliminary data.</text>
</comment>
<reference evidence="3" key="1">
    <citation type="submission" date="2017-03" db="EMBL/GenBank/DDBJ databases">
        <title>Phytopthora megakarya and P. palmivora, two closely related causual agents of cacao black pod achieved similar genome size and gene model numbers by different mechanisms.</title>
        <authorList>
            <person name="Ali S."/>
            <person name="Shao J."/>
            <person name="Larry D.J."/>
            <person name="Kronmiller B."/>
            <person name="Shen D."/>
            <person name="Strem M.D."/>
            <person name="Melnick R.L."/>
            <person name="Guiltinan M.J."/>
            <person name="Tyler B.M."/>
            <person name="Meinhardt L.W."/>
            <person name="Bailey B.A."/>
        </authorList>
    </citation>
    <scope>NUCLEOTIDE SEQUENCE [LARGE SCALE GENOMIC DNA]</scope>
    <source>
        <strain evidence="3">zdho120</strain>
    </source>
</reference>